<accession>A0A5S6QUX4</accession>
<keyword evidence="2" id="KW-1185">Reference proteome</keyword>
<reference evidence="3" key="1">
    <citation type="submission" date="2019-12" db="UniProtKB">
        <authorList>
            <consortium name="WormBaseParasite"/>
        </authorList>
    </citation>
    <scope>IDENTIFICATION</scope>
</reference>
<keyword evidence="1" id="KW-0732">Signal</keyword>
<sequence length="301" mass="32794">MVLRLVVLAIAVILLPAACVNSQCGVDAVKYLDCVDEKYTATVGHKIQDALRKAQETISRCFAANSCETPPLIRPRGEPRAHRRKRASAKIGPLKNEEHPANTNGEIFNEQTAKCLEKKNGEGNILLQCVRKELPKFEYPKSGIILLASDYVGGGIDGKSQQNSIFANMAELSKKYLEISTTCTGEKASRIHKCIYDALGSKKNDSLDEAAGISKMKSFWCDVSSGCLAKSNAACQEKVKSLGSFVCECLKKEKQALMDKLSKDYEECTGSKPDTSALDTQLGHEIRAACLSYEKSVAVCS</sequence>
<organism evidence="2 3">
    <name type="scientific">Trichuris muris</name>
    <name type="common">Mouse whipworm</name>
    <dbReference type="NCBI Taxonomy" id="70415"/>
    <lineage>
        <taxon>Eukaryota</taxon>
        <taxon>Metazoa</taxon>
        <taxon>Ecdysozoa</taxon>
        <taxon>Nematoda</taxon>
        <taxon>Enoplea</taxon>
        <taxon>Dorylaimia</taxon>
        <taxon>Trichinellida</taxon>
        <taxon>Trichuridae</taxon>
        <taxon>Trichuris</taxon>
    </lineage>
</organism>
<evidence type="ECO:0000256" key="1">
    <source>
        <dbReference type="SAM" id="SignalP"/>
    </source>
</evidence>
<evidence type="ECO:0000313" key="3">
    <source>
        <dbReference type="WBParaSite" id="TMUE_3000011206.1"/>
    </source>
</evidence>
<dbReference type="AlphaFoldDB" id="A0A5S6QUX4"/>
<evidence type="ECO:0000313" key="2">
    <source>
        <dbReference type="Proteomes" id="UP000046395"/>
    </source>
</evidence>
<protein>
    <submittedName>
        <fullName evidence="3">DUF19 domain-containing protein</fullName>
    </submittedName>
</protein>
<dbReference type="WBParaSite" id="TMUE_3000011206.1">
    <property type="protein sequence ID" value="TMUE_3000011206.1"/>
    <property type="gene ID" value="WBGene00292929"/>
</dbReference>
<dbReference type="Proteomes" id="UP000046395">
    <property type="component" value="Unassembled WGS sequence"/>
</dbReference>
<dbReference type="STRING" id="70415.A0A5S6QUX4"/>
<feature type="signal peptide" evidence="1">
    <location>
        <begin position="1"/>
        <end position="22"/>
    </location>
</feature>
<name>A0A5S6QUX4_TRIMR</name>
<proteinExistence type="predicted"/>
<feature type="chain" id="PRO_5024286121" evidence="1">
    <location>
        <begin position="23"/>
        <end position="301"/>
    </location>
</feature>